<dbReference type="RefSeq" id="WP_169114677.1">
    <property type="nucleotide sequence ID" value="NZ_JAAAUB010000001.1"/>
</dbReference>
<evidence type="ECO:0000313" key="2">
    <source>
        <dbReference type="Proteomes" id="UP000669605"/>
    </source>
</evidence>
<sequence length="104" mass="11474">MEITEESFIQAQQRMEELRQRGHALSAHYDPTKNRIVIGLNTGVEISFPPDRVPGLGDATAEELAAIEISPSGLGLHWPRRDVDLFLPAVLQGEFSSRTALIHG</sequence>
<gene>
    <name evidence="1" type="ORF">GV368_00885</name>
</gene>
<proteinExistence type="predicted"/>
<name>A0ABX1QJV0_9PROT</name>
<keyword evidence="2" id="KW-1185">Reference proteome</keyword>
<dbReference type="Proteomes" id="UP000669605">
    <property type="component" value="Unassembled WGS sequence"/>
</dbReference>
<dbReference type="Pfam" id="PF10387">
    <property type="entry name" value="DUF2442"/>
    <property type="match status" value="1"/>
</dbReference>
<dbReference type="InterPro" id="IPR018841">
    <property type="entry name" value="DUF2442"/>
</dbReference>
<organism evidence="1 2">
    <name type="scientific">Tepidiphilus baoligensis</name>
    <dbReference type="NCBI Taxonomy" id="2698687"/>
    <lineage>
        <taxon>Bacteria</taxon>
        <taxon>Pseudomonadati</taxon>
        <taxon>Pseudomonadota</taxon>
        <taxon>Hydrogenophilia</taxon>
        <taxon>Hydrogenophilales</taxon>
        <taxon>Hydrogenophilaceae</taxon>
        <taxon>Tepidiphilus</taxon>
    </lineage>
</organism>
<dbReference type="Gene3D" id="3.30.2020.40">
    <property type="entry name" value="Uncharacterised protein PF10387, DUF2442"/>
    <property type="match status" value="1"/>
</dbReference>
<comment type="caution">
    <text evidence="1">The sequence shown here is derived from an EMBL/GenBank/DDBJ whole genome shotgun (WGS) entry which is preliminary data.</text>
</comment>
<protein>
    <submittedName>
        <fullName evidence="1">DUF2442 domain-containing protein</fullName>
    </submittedName>
</protein>
<evidence type="ECO:0000313" key="1">
    <source>
        <dbReference type="EMBL" id="NMH15686.1"/>
    </source>
</evidence>
<reference evidence="1 2" key="1">
    <citation type="journal article" date="2020" name="Curr. Microbiol.">
        <title>Tepidiphilus baoligensis sp. nov., a Novel Bacterium of the Family Hydrogenophilaceae Isolated from an Oil Reservoir.</title>
        <authorList>
            <person name="Zhang X."/>
            <person name="Wang G."/>
            <person name="Ma X."/>
            <person name="Yu J."/>
            <person name="You J."/>
            <person name="Xue Y."/>
            <person name="Ma Y."/>
        </authorList>
    </citation>
    <scope>NUCLEOTIDE SEQUENCE [LARGE SCALE GENOMIC DNA]</scope>
    <source>
        <strain evidence="1 2">B18-69</strain>
    </source>
</reference>
<dbReference type="EMBL" id="JAAAUB010000001">
    <property type="protein sequence ID" value="NMH15686.1"/>
    <property type="molecule type" value="Genomic_DNA"/>
</dbReference>
<accession>A0ABX1QJV0</accession>